<dbReference type="Pfam" id="PF04314">
    <property type="entry name" value="PCuAC"/>
    <property type="match status" value="1"/>
</dbReference>
<gene>
    <name evidence="1" type="ORF">FJU11_07525</name>
</gene>
<accession>A0A506U6S6</accession>
<evidence type="ECO:0000313" key="2">
    <source>
        <dbReference type="Proteomes" id="UP000320314"/>
    </source>
</evidence>
<dbReference type="InterPro" id="IPR058248">
    <property type="entry name" value="Lxx211020-like"/>
</dbReference>
<comment type="caution">
    <text evidence="1">The sequence shown here is derived from an EMBL/GenBank/DDBJ whole genome shotgun (WGS) entry which is preliminary data.</text>
</comment>
<organism evidence="1 2">
    <name type="scientific">Pararhizobium mangrovi</name>
    <dbReference type="NCBI Taxonomy" id="2590452"/>
    <lineage>
        <taxon>Bacteria</taxon>
        <taxon>Pseudomonadati</taxon>
        <taxon>Pseudomonadota</taxon>
        <taxon>Alphaproteobacteria</taxon>
        <taxon>Hyphomicrobiales</taxon>
        <taxon>Rhizobiaceae</taxon>
        <taxon>Rhizobium/Agrobacterium group</taxon>
        <taxon>Pararhizobium</taxon>
    </lineage>
</organism>
<protein>
    <submittedName>
        <fullName evidence="1">Copper chaperone PCu(A)C</fullName>
    </submittedName>
</protein>
<evidence type="ECO:0000313" key="1">
    <source>
        <dbReference type="EMBL" id="TPW29550.1"/>
    </source>
</evidence>
<sequence>MMTTGRKGWSFLRQAGPADAHRLARPLSRLTPMFGGAALALAALPALAAGTTVRASDGWLRFVIPARPAAGYLTLTNTGGRTEVLVGASSPACGAIMIHRSVSDNGSNAMEGVKALPVPANGSVRLAPGGYHLMCMRPAADILHRSSVPLTLTFRGGGRLRTDLVVKNALGR</sequence>
<dbReference type="Gene3D" id="2.60.40.1890">
    <property type="entry name" value="PCu(A)C copper chaperone"/>
    <property type="match status" value="1"/>
</dbReference>
<proteinExistence type="predicted"/>
<dbReference type="EMBL" id="VHLH01000011">
    <property type="protein sequence ID" value="TPW29550.1"/>
    <property type="molecule type" value="Genomic_DNA"/>
</dbReference>
<keyword evidence="2" id="KW-1185">Reference proteome</keyword>
<dbReference type="PANTHER" id="PTHR36302">
    <property type="entry name" value="BLR7088 PROTEIN"/>
    <property type="match status" value="1"/>
</dbReference>
<dbReference type="InterPro" id="IPR007410">
    <property type="entry name" value="LpqE-like"/>
</dbReference>
<dbReference type="InterPro" id="IPR036182">
    <property type="entry name" value="PCuAC_sf"/>
</dbReference>
<name>A0A506U6S6_9HYPH</name>
<dbReference type="Proteomes" id="UP000320314">
    <property type="component" value="Unassembled WGS sequence"/>
</dbReference>
<dbReference type="PANTHER" id="PTHR36302:SF1">
    <property type="entry name" value="COPPER CHAPERONE PCU(A)C"/>
    <property type="match status" value="1"/>
</dbReference>
<dbReference type="AlphaFoldDB" id="A0A506U6S6"/>
<dbReference type="OrthoDB" id="9796962at2"/>
<reference evidence="1 2" key="1">
    <citation type="submission" date="2019-06" db="EMBL/GenBank/DDBJ databases">
        <authorList>
            <person name="Li M."/>
        </authorList>
    </citation>
    <scope>NUCLEOTIDE SEQUENCE [LARGE SCALE GENOMIC DNA]</scope>
    <source>
        <strain evidence="1 2">BGMRC6574</strain>
    </source>
</reference>
<dbReference type="SUPFAM" id="SSF110087">
    <property type="entry name" value="DR1885-like metal-binding protein"/>
    <property type="match status" value="1"/>
</dbReference>